<name>A0A7C9UXJ7_9PROT</name>
<proteinExistence type="predicted"/>
<evidence type="ECO:0000313" key="1">
    <source>
        <dbReference type="EMBL" id="NFV79215.1"/>
    </source>
</evidence>
<dbReference type="RefSeq" id="WP_163675194.1">
    <property type="nucleotide sequence ID" value="NZ_JAAIYP010000025.1"/>
</dbReference>
<dbReference type="EMBL" id="JAAIYP010000025">
    <property type="protein sequence ID" value="NFV79215.1"/>
    <property type="molecule type" value="Genomic_DNA"/>
</dbReference>
<gene>
    <name evidence="1" type="ORF">G4223_03715</name>
</gene>
<dbReference type="AlphaFoldDB" id="A0A7C9UXJ7"/>
<keyword evidence="2" id="KW-1185">Reference proteome</keyword>
<comment type="caution">
    <text evidence="1">The sequence shown here is derived from an EMBL/GenBank/DDBJ whole genome shotgun (WGS) entry which is preliminary data.</text>
</comment>
<organism evidence="1 2">
    <name type="scientific">Magnetospirillum aberrantis SpK</name>
    <dbReference type="NCBI Taxonomy" id="908842"/>
    <lineage>
        <taxon>Bacteria</taxon>
        <taxon>Pseudomonadati</taxon>
        <taxon>Pseudomonadota</taxon>
        <taxon>Alphaproteobacteria</taxon>
        <taxon>Rhodospirillales</taxon>
        <taxon>Rhodospirillaceae</taxon>
        <taxon>Magnetospirillum</taxon>
    </lineage>
</organism>
<accession>A0A7C9UXJ7</accession>
<evidence type="ECO:0000313" key="2">
    <source>
        <dbReference type="Proteomes" id="UP000480684"/>
    </source>
</evidence>
<dbReference type="Proteomes" id="UP000480684">
    <property type="component" value="Unassembled WGS sequence"/>
</dbReference>
<protein>
    <submittedName>
        <fullName evidence="1">Uncharacterized protein</fullName>
    </submittedName>
</protein>
<sequence>MAAWTKYGTRLDIAFAVVMEVSVLGLHRAETEAARVAAVAFNAELWRVVGALAPEAPLVEDRAALANAAALIRAGGRRVDQMIELNRCFARLLAGRAATDGALGQILDRWKAARRNGNQQDFGSWLLGVLGGLVSGAGQALAA</sequence>
<reference evidence="1 2" key="1">
    <citation type="submission" date="2020-02" db="EMBL/GenBank/DDBJ databases">
        <authorList>
            <person name="Dziuba M."/>
            <person name="Kuznetsov B."/>
            <person name="Mardanov A."/>
            <person name="Ravin N."/>
            <person name="Grouzdev D."/>
        </authorList>
    </citation>
    <scope>NUCLEOTIDE SEQUENCE [LARGE SCALE GENOMIC DNA]</scope>
    <source>
        <strain evidence="1 2">SpK</strain>
    </source>
</reference>